<keyword evidence="1" id="KW-1133">Transmembrane helix</keyword>
<proteinExistence type="predicted"/>
<dbReference type="Proteomes" id="UP000435112">
    <property type="component" value="Unassembled WGS sequence"/>
</dbReference>
<feature type="transmembrane region" description="Helical" evidence="1">
    <location>
        <begin position="6"/>
        <end position="23"/>
    </location>
</feature>
<protein>
    <recommendedName>
        <fullName evidence="6">DDE Tnp4 domain-containing protein</fullName>
    </recommendedName>
</protein>
<keyword evidence="4" id="KW-1185">Reference proteome</keyword>
<dbReference type="EMBL" id="QXFU01001234">
    <property type="protein sequence ID" value="KAE9007170.1"/>
    <property type="molecule type" value="Genomic_DNA"/>
</dbReference>
<evidence type="ECO:0008006" key="6">
    <source>
        <dbReference type="Google" id="ProtNLM"/>
    </source>
</evidence>
<dbReference type="OrthoDB" id="124548at2759"/>
<organism evidence="3 4">
    <name type="scientific">Phytophthora rubi</name>
    <dbReference type="NCBI Taxonomy" id="129364"/>
    <lineage>
        <taxon>Eukaryota</taxon>
        <taxon>Sar</taxon>
        <taxon>Stramenopiles</taxon>
        <taxon>Oomycota</taxon>
        <taxon>Peronosporomycetes</taxon>
        <taxon>Peronosporales</taxon>
        <taxon>Peronosporaceae</taxon>
        <taxon>Phytophthora</taxon>
    </lineage>
</organism>
<evidence type="ECO:0000313" key="3">
    <source>
        <dbReference type="EMBL" id="KAE9321539.1"/>
    </source>
</evidence>
<keyword evidence="1" id="KW-0812">Transmembrane</keyword>
<name>A0A6A4EC64_9STRA</name>
<gene>
    <name evidence="2" type="ORF">PR002_g16283</name>
    <name evidence="3" type="ORF">PR003_g17445</name>
</gene>
<comment type="caution">
    <text evidence="3">The sequence shown here is derived from an EMBL/GenBank/DDBJ whole genome shotgun (WGS) entry which is preliminary data.</text>
</comment>
<reference evidence="3 4" key="1">
    <citation type="submission" date="2018-08" db="EMBL/GenBank/DDBJ databases">
        <title>Genomic investigation of the strawberry pathogen Phytophthora fragariae indicates pathogenicity is determined by transcriptional variation in three key races.</title>
        <authorList>
            <person name="Adams T.M."/>
            <person name="Armitage A.D."/>
            <person name="Sobczyk M.K."/>
            <person name="Bates H.J."/>
            <person name="Dunwell J.M."/>
            <person name="Nellist C.F."/>
            <person name="Harrison R.J."/>
        </authorList>
    </citation>
    <scope>NUCLEOTIDE SEQUENCE [LARGE SCALE GENOMIC DNA]</scope>
    <source>
        <strain evidence="2 5">SCRP324</strain>
        <strain evidence="3 4">SCRP333</strain>
    </source>
</reference>
<sequence>MQIETRVAALLGLLLFVLTLVIIPDTRRRCRKRERIDWETHAQLLEKEGESQKCYKMSRQSFMALAAKLEPYLTVDEQQSRNRTGIESITHINKLHMLLRWLSGGSYHDIRSKSGVSVSAFYDCIREVVEAIIAHPDLQLQFPTTLAAQRHAASEFKKLSTSKVMKGCVGAVDG</sequence>
<evidence type="ECO:0000313" key="5">
    <source>
        <dbReference type="Proteomes" id="UP000435112"/>
    </source>
</evidence>
<dbReference type="Proteomes" id="UP000434957">
    <property type="component" value="Unassembled WGS sequence"/>
</dbReference>
<keyword evidence="1" id="KW-0472">Membrane</keyword>
<dbReference type="AlphaFoldDB" id="A0A6A4EC64"/>
<evidence type="ECO:0000256" key="1">
    <source>
        <dbReference type="SAM" id="Phobius"/>
    </source>
</evidence>
<evidence type="ECO:0000313" key="4">
    <source>
        <dbReference type="Proteomes" id="UP000434957"/>
    </source>
</evidence>
<dbReference type="EMBL" id="QXFT01001336">
    <property type="protein sequence ID" value="KAE9321539.1"/>
    <property type="molecule type" value="Genomic_DNA"/>
</dbReference>
<evidence type="ECO:0000313" key="2">
    <source>
        <dbReference type="EMBL" id="KAE9007170.1"/>
    </source>
</evidence>
<accession>A0A6A4EC64</accession>